<feature type="compositionally biased region" description="Basic and acidic residues" evidence="1">
    <location>
        <begin position="133"/>
        <end position="158"/>
    </location>
</feature>
<dbReference type="Pfam" id="PF19498">
    <property type="entry name" value="DUF6033"/>
    <property type="match status" value="1"/>
</dbReference>
<protein>
    <submittedName>
        <fullName evidence="2">Uncharacterized protein</fullName>
    </submittedName>
</protein>
<feature type="region of interest" description="Disordered" evidence="1">
    <location>
        <begin position="120"/>
        <end position="158"/>
    </location>
</feature>
<accession>A0A0M6WC91</accession>
<dbReference type="EMBL" id="CVRR01000003">
    <property type="protein sequence ID" value="CRL32174.1"/>
    <property type="molecule type" value="Genomic_DNA"/>
</dbReference>
<reference evidence="3" key="1">
    <citation type="submission" date="2015-05" db="EMBL/GenBank/DDBJ databases">
        <authorList>
            <consortium name="Pathogen Informatics"/>
        </authorList>
    </citation>
    <scope>NUCLEOTIDE SEQUENCE [LARGE SCALE GENOMIC DNA]</scope>
    <source>
        <strain evidence="3">M72</strain>
    </source>
</reference>
<evidence type="ECO:0000313" key="2">
    <source>
        <dbReference type="EMBL" id="CRL32174.1"/>
    </source>
</evidence>
<sequence>MAVKVGNSWVSEMALTYAKAKSGSGTSVSLKALSDRYPGVNFTTNTQNFSQKGTNNIQIAPNILVQMQNDPDKRVEYEALIYDCAQLVYSGKMSQGGMGYHIKAAGTVINADGSVGGWSIAEDDDGGQTRNSTKLDKDKKDTWADKIHEKQKAKSEKARKEAVARLQEQMNGTEMKSYADNLFLSQAGMDSYNQLSSVSYQDYVNRFESEVSEVYEKDGNADAVKSDSFDQHVNRMAAAYDKMKNSIEEKYAKEDHKTEYHHFSMTR</sequence>
<dbReference type="STRING" id="301302.ERS852420_01911"/>
<name>A0A0M6WC91_9FIRM</name>
<organism evidence="2 3">
    <name type="scientific">Roseburia faecis</name>
    <dbReference type="NCBI Taxonomy" id="301302"/>
    <lineage>
        <taxon>Bacteria</taxon>
        <taxon>Bacillati</taxon>
        <taxon>Bacillota</taxon>
        <taxon>Clostridia</taxon>
        <taxon>Lachnospirales</taxon>
        <taxon>Lachnospiraceae</taxon>
        <taxon>Roseburia</taxon>
    </lineage>
</organism>
<keyword evidence="3" id="KW-1185">Reference proteome</keyword>
<dbReference type="Proteomes" id="UP000049979">
    <property type="component" value="Unassembled WGS sequence"/>
</dbReference>
<proteinExistence type="predicted"/>
<dbReference type="RefSeq" id="WP_055066780.1">
    <property type="nucleotide sequence ID" value="NZ_CP173697.1"/>
</dbReference>
<gene>
    <name evidence="2" type="ORF">M72_19671</name>
</gene>
<evidence type="ECO:0000256" key="1">
    <source>
        <dbReference type="SAM" id="MobiDB-lite"/>
    </source>
</evidence>
<dbReference type="InterPro" id="IPR046097">
    <property type="entry name" value="DUF6033"/>
</dbReference>
<dbReference type="OrthoDB" id="1663196at2"/>
<dbReference type="AlphaFoldDB" id="A0A0M6WC91"/>
<evidence type="ECO:0000313" key="3">
    <source>
        <dbReference type="Proteomes" id="UP000049979"/>
    </source>
</evidence>